<dbReference type="PANTHER" id="PTHR10758:SF1">
    <property type="entry name" value="COP9 SIGNALOSOME COMPLEX SUBUNIT 3"/>
    <property type="match status" value="1"/>
</dbReference>
<dbReference type="AlphaFoldDB" id="A0A165F6B4"/>
<evidence type="ECO:0000256" key="7">
    <source>
        <dbReference type="ARBA" id="ARBA00023242"/>
    </source>
</evidence>
<name>A0A165F6B4_9BASI</name>
<dbReference type="InterPro" id="IPR050756">
    <property type="entry name" value="CSN3"/>
</dbReference>
<keyword evidence="7" id="KW-0539">Nucleus</keyword>
<dbReference type="GO" id="GO:0005737">
    <property type="term" value="C:cytoplasm"/>
    <property type="evidence" value="ECO:0007669"/>
    <property type="project" value="UniProtKB-SubCell"/>
</dbReference>
<evidence type="ECO:0000256" key="1">
    <source>
        <dbReference type="ARBA" id="ARBA00004123"/>
    </source>
</evidence>
<dbReference type="Pfam" id="PF01399">
    <property type="entry name" value="PCI"/>
    <property type="match status" value="1"/>
</dbReference>
<evidence type="ECO:0000256" key="4">
    <source>
        <dbReference type="ARBA" id="ARBA00014878"/>
    </source>
</evidence>
<feature type="domain" description="PCI" evidence="9">
    <location>
        <begin position="218"/>
        <end position="388"/>
    </location>
</feature>
<keyword evidence="5" id="KW-0963">Cytoplasm</keyword>
<dbReference type="InterPro" id="IPR000717">
    <property type="entry name" value="PCI_dom"/>
</dbReference>
<dbReference type="PANTHER" id="PTHR10758">
    <property type="entry name" value="26S PROTEASOME NON-ATPASE REGULATORY SUBUNIT 3/COP9 SIGNALOSOME COMPLEX SUBUNIT 3"/>
    <property type="match status" value="1"/>
</dbReference>
<dbReference type="GO" id="GO:0008180">
    <property type="term" value="C:COP9 signalosome"/>
    <property type="evidence" value="ECO:0007669"/>
    <property type="project" value="UniProtKB-KW"/>
</dbReference>
<dbReference type="STRING" id="1353952.A0A165F6B4"/>
<dbReference type="EMBL" id="KV423980">
    <property type="protein sequence ID" value="KZT56279.1"/>
    <property type="molecule type" value="Genomic_DNA"/>
</dbReference>
<dbReference type="OrthoDB" id="29061at2759"/>
<accession>A0A165F6B4</accession>
<comment type="subcellular location">
    <subcellularLocation>
        <location evidence="2">Cytoplasm</location>
    </subcellularLocation>
    <subcellularLocation>
        <location evidence="1">Nucleus</location>
    </subcellularLocation>
</comment>
<keyword evidence="6" id="KW-0736">Signalosome</keyword>
<protein>
    <recommendedName>
        <fullName evidence="4">COP9 signalosome complex subunit 3</fullName>
    </recommendedName>
</protein>
<gene>
    <name evidence="10" type="ORF">CALCODRAFT_497593</name>
</gene>
<evidence type="ECO:0000256" key="3">
    <source>
        <dbReference type="ARBA" id="ARBA00007084"/>
    </source>
</evidence>
<evidence type="ECO:0000256" key="8">
    <source>
        <dbReference type="SAM" id="MobiDB-lite"/>
    </source>
</evidence>
<evidence type="ECO:0000313" key="11">
    <source>
        <dbReference type="Proteomes" id="UP000076842"/>
    </source>
</evidence>
<proteinExistence type="inferred from homology"/>
<dbReference type="Proteomes" id="UP000076842">
    <property type="component" value="Unassembled WGS sequence"/>
</dbReference>
<evidence type="ECO:0000313" key="10">
    <source>
        <dbReference type="EMBL" id="KZT56279.1"/>
    </source>
</evidence>
<evidence type="ECO:0000256" key="2">
    <source>
        <dbReference type="ARBA" id="ARBA00004496"/>
    </source>
</evidence>
<keyword evidence="11" id="KW-1185">Reference proteome</keyword>
<reference evidence="10 11" key="1">
    <citation type="journal article" date="2016" name="Mol. Biol. Evol.">
        <title>Comparative Genomics of Early-Diverging Mushroom-Forming Fungi Provides Insights into the Origins of Lignocellulose Decay Capabilities.</title>
        <authorList>
            <person name="Nagy L.G."/>
            <person name="Riley R."/>
            <person name="Tritt A."/>
            <person name="Adam C."/>
            <person name="Daum C."/>
            <person name="Floudas D."/>
            <person name="Sun H."/>
            <person name="Yadav J.S."/>
            <person name="Pangilinan J."/>
            <person name="Larsson K.H."/>
            <person name="Matsuura K."/>
            <person name="Barry K."/>
            <person name="Labutti K."/>
            <person name="Kuo R."/>
            <person name="Ohm R.A."/>
            <person name="Bhattacharya S.S."/>
            <person name="Shirouzu T."/>
            <person name="Yoshinaga Y."/>
            <person name="Martin F.M."/>
            <person name="Grigoriev I.V."/>
            <person name="Hibbett D.S."/>
        </authorList>
    </citation>
    <scope>NUCLEOTIDE SEQUENCE [LARGE SCALE GENOMIC DNA]</scope>
    <source>
        <strain evidence="10 11">HHB12733</strain>
    </source>
</reference>
<evidence type="ECO:0000256" key="5">
    <source>
        <dbReference type="ARBA" id="ARBA00022490"/>
    </source>
</evidence>
<feature type="region of interest" description="Disordered" evidence="8">
    <location>
        <begin position="431"/>
        <end position="458"/>
    </location>
</feature>
<evidence type="ECO:0000259" key="9">
    <source>
        <dbReference type="PROSITE" id="PS50250"/>
    </source>
</evidence>
<sequence>MSGPIPNLPTNLGSVLQIVHSCQSFNAVANQLLPTLRGLVWNNAGQAESMLGGLIDGADPLLNMGLGTGGGRQAAAYTLGTLYMLSARLSMTSPPQTSFQTIVEWCSTFEPHQARLASDRVGKLAKGIVRWAEQSGQPEDALEPLRLLVTRYPPSPAYLTNIHPVFVQLCCTTRHFMLALPILSVPITEIDKDVSDLHYTDNLLYHYCGGVALGALKRFREAADFFEIAVSSPASVASAIQVEAYKKLSLIQLILYGKTASPPKYTSPAVSRAFRNSSTTQPYLKFINAIEITDREAARKLAKDVEAFQTDNNMGLVQQVLDRLPWLAVKKLKETYMKLALEEIGREIGLPDDIKAVRALIVDMIAAGELSASIHPDGTVSFEEESALLPQPSKLQIETALVQARDAVERLAELDRSIGRSRDYIQKALHQRDSGGMGWQDEESMMPPMRGESWEDNL</sequence>
<comment type="similarity">
    <text evidence="3">Belongs to the CSN3 family.</text>
</comment>
<dbReference type="InterPro" id="IPR055089">
    <property type="entry name" value="COP9_N"/>
</dbReference>
<organism evidence="10 11">
    <name type="scientific">Calocera cornea HHB12733</name>
    <dbReference type="NCBI Taxonomy" id="1353952"/>
    <lineage>
        <taxon>Eukaryota</taxon>
        <taxon>Fungi</taxon>
        <taxon>Dikarya</taxon>
        <taxon>Basidiomycota</taxon>
        <taxon>Agaricomycotina</taxon>
        <taxon>Dacrymycetes</taxon>
        <taxon>Dacrymycetales</taxon>
        <taxon>Dacrymycetaceae</taxon>
        <taxon>Calocera</taxon>
    </lineage>
</organism>
<dbReference type="Pfam" id="PF22788">
    <property type="entry name" value="COP9_hel_rpt"/>
    <property type="match status" value="1"/>
</dbReference>
<evidence type="ECO:0000256" key="6">
    <source>
        <dbReference type="ARBA" id="ARBA00022790"/>
    </source>
</evidence>
<dbReference type="InParanoid" id="A0A165F6B4"/>
<dbReference type="GO" id="GO:0006511">
    <property type="term" value="P:ubiquitin-dependent protein catabolic process"/>
    <property type="evidence" value="ECO:0007669"/>
    <property type="project" value="TreeGrafter"/>
</dbReference>
<dbReference type="PROSITE" id="PS50250">
    <property type="entry name" value="PCI"/>
    <property type="match status" value="1"/>
</dbReference>